<dbReference type="GO" id="GO:0005249">
    <property type="term" value="F:voltage-gated potassium channel activity"/>
    <property type="evidence" value="ECO:0007669"/>
    <property type="project" value="TreeGrafter"/>
</dbReference>
<dbReference type="InterPro" id="IPR051413">
    <property type="entry name" value="K/Na_HCN_channel"/>
</dbReference>
<dbReference type="Pfam" id="PF07885">
    <property type="entry name" value="Ion_trans_2"/>
    <property type="match status" value="1"/>
</dbReference>
<protein>
    <recommendedName>
        <fullName evidence="3">Cyclic nucleotide-binding domain-containing protein</fullName>
    </recommendedName>
</protein>
<feature type="compositionally biased region" description="Basic and acidic residues" evidence="1">
    <location>
        <begin position="43"/>
        <end position="54"/>
    </location>
</feature>
<keyword evidence="5" id="KW-1185">Reference proteome</keyword>
<dbReference type="EMBL" id="CAJJDM010000021">
    <property type="protein sequence ID" value="CAD8055724.1"/>
    <property type="molecule type" value="Genomic_DNA"/>
</dbReference>
<dbReference type="Proteomes" id="UP000688137">
    <property type="component" value="Unassembled WGS sequence"/>
</dbReference>
<feature type="transmembrane region" description="Helical" evidence="2">
    <location>
        <begin position="332"/>
        <end position="356"/>
    </location>
</feature>
<dbReference type="GO" id="GO:0003254">
    <property type="term" value="P:regulation of membrane depolarization"/>
    <property type="evidence" value="ECO:0007669"/>
    <property type="project" value="TreeGrafter"/>
</dbReference>
<dbReference type="Pfam" id="PF00027">
    <property type="entry name" value="cNMP_binding"/>
    <property type="match status" value="1"/>
</dbReference>
<feature type="transmembrane region" description="Helical" evidence="2">
    <location>
        <begin position="198"/>
        <end position="221"/>
    </location>
</feature>
<dbReference type="PANTHER" id="PTHR45689:SF5">
    <property type="entry name" value="I[[H]] CHANNEL, ISOFORM E"/>
    <property type="match status" value="1"/>
</dbReference>
<keyword evidence="2" id="KW-1133">Transmembrane helix</keyword>
<organism evidence="4 5">
    <name type="scientific">Paramecium primaurelia</name>
    <dbReference type="NCBI Taxonomy" id="5886"/>
    <lineage>
        <taxon>Eukaryota</taxon>
        <taxon>Sar</taxon>
        <taxon>Alveolata</taxon>
        <taxon>Ciliophora</taxon>
        <taxon>Intramacronucleata</taxon>
        <taxon>Oligohymenophorea</taxon>
        <taxon>Peniculida</taxon>
        <taxon>Parameciidae</taxon>
        <taxon>Paramecium</taxon>
    </lineage>
</organism>
<dbReference type="InterPro" id="IPR013099">
    <property type="entry name" value="K_chnl_dom"/>
</dbReference>
<comment type="caution">
    <text evidence="4">The sequence shown here is derived from an EMBL/GenBank/DDBJ whole genome shotgun (WGS) entry which is preliminary data.</text>
</comment>
<sequence length="871" mass="103281">MSTNRTEKGLLQDCYFGPSIEQSEVNVYKKNSSSRNSITSETSQKENEQEKEKQSFKKVGIASLNYQILKAKQQFTKKNQNLQPSQSNFIKGSRRNLFEGKIQQVDKIEKTNKSDTFNFIKTIIKSNLINKFKHNLLSSSYVLPYSMKKILENDGYLQEQKDKVKSTNCVIEMQQNQKLQQKNQKLINLLMPDRNFTLVWDLISLLVLFLSLFLCTLIASFGQHLNTFKPTEIMINIYIIVEILFSLYRPIILNGEVVLEITQIWKNYLKTQLLEDVISFTIWFFVYFDFDKQLFLNEIMVVLQFVITIRKIDRKFNILIEQLYLKGFNSNLLNIVTLVIIICFFAHTMACLWHHVGNLTQQYGSWLTYYNIIDESLWARYNYSFYWATMTMVTVGYGDITPKNQFEVTFATIMMLLSSCMFAYTMNSIGVIVKTIYDQQTKFKRTLILMNQFMSKNEVDSQIQRRVKNYIKYNIENDILENQEDTTKIINDLPVNLKKQIEQDIQYRAILKIKVFTDNFSTSTQNKLKNILNEVKSTPNDFIYHRNDNKDKCLYFIKEGEVQIVEEQSQKIIKVFKAGETFGEYQFFTGQNTKESIMSVGFTQLFKIDRDQFITIIKQNSKDFERFHRIKDTILYQKSFSAIQIKCQFCGQFTHIQLECPFITYQPNLYIKILKMNQSLTNNRFYQSRSGQKTKSTLIFNTIQQAIKDIQEDYADSFNTDNMLTYQVSNSLSYLQESQQVIDQKQISNKSISKQEQNKYMHPENRRESLFPKKIESEKHNKSQIFTKKKPSLIENEKRKTQIKETLIFQQLDQFQGYFHHSEQEGFDKIHNFNEYLPHNNFNNVIKQLYKEKYKNKNTKLLRREFSRRDQ</sequence>
<dbReference type="PANTHER" id="PTHR45689">
    <property type="entry name" value="I[[H]] CHANNEL, ISOFORM E"/>
    <property type="match status" value="1"/>
</dbReference>
<evidence type="ECO:0000256" key="2">
    <source>
        <dbReference type="SAM" id="Phobius"/>
    </source>
</evidence>
<name>A0A8S1KXM9_PARPR</name>
<feature type="transmembrane region" description="Helical" evidence="2">
    <location>
        <begin position="408"/>
        <end position="426"/>
    </location>
</feature>
<keyword evidence="2" id="KW-0472">Membrane</keyword>
<evidence type="ECO:0000313" key="5">
    <source>
        <dbReference type="Proteomes" id="UP000688137"/>
    </source>
</evidence>
<dbReference type="GO" id="GO:0035725">
    <property type="term" value="P:sodium ion transmembrane transport"/>
    <property type="evidence" value="ECO:0007669"/>
    <property type="project" value="TreeGrafter"/>
</dbReference>
<feature type="transmembrane region" description="Helical" evidence="2">
    <location>
        <begin position="384"/>
        <end position="401"/>
    </location>
</feature>
<proteinExistence type="predicted"/>
<dbReference type="SMART" id="SM00100">
    <property type="entry name" value="cNMP"/>
    <property type="match status" value="1"/>
</dbReference>
<gene>
    <name evidence="4" type="ORF">PPRIM_AZ9-3.1.T0230324</name>
</gene>
<dbReference type="CDD" id="cd00038">
    <property type="entry name" value="CAP_ED"/>
    <property type="match status" value="1"/>
</dbReference>
<keyword evidence="2" id="KW-0812">Transmembrane</keyword>
<evidence type="ECO:0000313" key="4">
    <source>
        <dbReference type="EMBL" id="CAD8055724.1"/>
    </source>
</evidence>
<feature type="region of interest" description="Disordered" evidence="1">
    <location>
        <begin position="27"/>
        <end position="54"/>
    </location>
</feature>
<dbReference type="PROSITE" id="PS50042">
    <property type="entry name" value="CNMP_BINDING_3"/>
    <property type="match status" value="1"/>
</dbReference>
<feature type="transmembrane region" description="Helical" evidence="2">
    <location>
        <begin position="273"/>
        <end position="288"/>
    </location>
</feature>
<feature type="domain" description="Cyclic nucleotide-binding" evidence="3">
    <location>
        <begin position="516"/>
        <end position="617"/>
    </location>
</feature>
<dbReference type="InterPro" id="IPR000595">
    <property type="entry name" value="cNMP-bd_dom"/>
</dbReference>
<evidence type="ECO:0000259" key="3">
    <source>
        <dbReference type="PROSITE" id="PS50042"/>
    </source>
</evidence>
<dbReference type="OMA" id="TFATIMM"/>
<dbReference type="GO" id="GO:0098855">
    <property type="term" value="C:HCN channel complex"/>
    <property type="evidence" value="ECO:0007669"/>
    <property type="project" value="TreeGrafter"/>
</dbReference>
<dbReference type="AlphaFoldDB" id="A0A8S1KXM9"/>
<reference evidence="4" key="1">
    <citation type="submission" date="2021-01" db="EMBL/GenBank/DDBJ databases">
        <authorList>
            <consortium name="Genoscope - CEA"/>
            <person name="William W."/>
        </authorList>
    </citation>
    <scope>NUCLEOTIDE SEQUENCE</scope>
</reference>
<evidence type="ECO:0000256" key="1">
    <source>
        <dbReference type="SAM" id="MobiDB-lite"/>
    </source>
</evidence>
<feature type="compositionally biased region" description="Low complexity" evidence="1">
    <location>
        <begin position="31"/>
        <end position="42"/>
    </location>
</feature>
<accession>A0A8S1KXM9</accession>
<feature type="transmembrane region" description="Helical" evidence="2">
    <location>
        <begin position="233"/>
        <end position="252"/>
    </location>
</feature>